<reference evidence="2" key="1">
    <citation type="journal article" date="2015" name="Nature">
        <title>Complex archaea that bridge the gap between prokaryotes and eukaryotes.</title>
        <authorList>
            <person name="Spang A."/>
            <person name="Saw J.H."/>
            <person name="Jorgensen S.L."/>
            <person name="Zaremba-Niedzwiedzka K."/>
            <person name="Martijn J."/>
            <person name="Lind A.E."/>
            <person name="van Eijk R."/>
            <person name="Schleper C."/>
            <person name="Guy L."/>
            <person name="Ettema T.J."/>
        </authorList>
    </citation>
    <scope>NUCLEOTIDE SEQUENCE</scope>
</reference>
<accession>A0A0F9RWJ0</accession>
<evidence type="ECO:0000313" key="2">
    <source>
        <dbReference type="EMBL" id="KKN59209.1"/>
    </source>
</evidence>
<evidence type="ECO:0000256" key="1">
    <source>
        <dbReference type="SAM" id="Phobius"/>
    </source>
</evidence>
<keyword evidence="1" id="KW-0812">Transmembrane</keyword>
<name>A0A0F9RWJ0_9ZZZZ</name>
<keyword evidence="1" id="KW-1133">Transmembrane helix</keyword>
<gene>
    <name evidence="2" type="ORF">LCGC14_0544360</name>
</gene>
<sequence length="59" mass="7219">MKSFKLFYRLIGWLILGIFIFVLGLIFLIISTIYEWFTFRNMKKWAEEKGKIFYGNEDE</sequence>
<proteinExistence type="predicted"/>
<protein>
    <submittedName>
        <fullName evidence="2">Uncharacterized protein</fullName>
    </submittedName>
</protein>
<dbReference type="EMBL" id="LAZR01000734">
    <property type="protein sequence ID" value="KKN59209.1"/>
    <property type="molecule type" value="Genomic_DNA"/>
</dbReference>
<keyword evidence="1" id="KW-0472">Membrane</keyword>
<organism evidence="2">
    <name type="scientific">marine sediment metagenome</name>
    <dbReference type="NCBI Taxonomy" id="412755"/>
    <lineage>
        <taxon>unclassified sequences</taxon>
        <taxon>metagenomes</taxon>
        <taxon>ecological metagenomes</taxon>
    </lineage>
</organism>
<feature type="transmembrane region" description="Helical" evidence="1">
    <location>
        <begin position="6"/>
        <end position="34"/>
    </location>
</feature>
<dbReference type="AlphaFoldDB" id="A0A0F9RWJ0"/>
<comment type="caution">
    <text evidence="2">The sequence shown here is derived from an EMBL/GenBank/DDBJ whole genome shotgun (WGS) entry which is preliminary data.</text>
</comment>